<dbReference type="Proteomes" id="UP000011205">
    <property type="component" value="Unassembled WGS sequence"/>
</dbReference>
<proteinExistence type="predicted"/>
<organism evidence="1 2">
    <name type="scientific">Streptomyces viridochromogenes Tue57</name>
    <dbReference type="NCBI Taxonomy" id="1160705"/>
    <lineage>
        <taxon>Bacteria</taxon>
        <taxon>Bacillati</taxon>
        <taxon>Actinomycetota</taxon>
        <taxon>Actinomycetes</taxon>
        <taxon>Kitasatosporales</taxon>
        <taxon>Streptomycetaceae</taxon>
        <taxon>Streptomyces</taxon>
    </lineage>
</organism>
<dbReference type="AlphaFoldDB" id="L8PB04"/>
<dbReference type="PATRIC" id="fig|1160705.3.peg.4173"/>
<protein>
    <submittedName>
        <fullName evidence="1">Uncharacterized protein</fullName>
    </submittedName>
</protein>
<gene>
    <name evidence="1" type="ORF">STVIR_4218</name>
</gene>
<name>L8PB04_STRVR</name>
<sequence length="42" mass="4831">MRVRVLVMLRTPAKDVGRRAHEGVARAWLSAVRPRRGPRRVP</sequence>
<evidence type="ECO:0000313" key="2">
    <source>
        <dbReference type="Proteomes" id="UP000011205"/>
    </source>
</evidence>
<evidence type="ECO:0000313" key="1">
    <source>
        <dbReference type="EMBL" id="ELS54761.1"/>
    </source>
</evidence>
<comment type="caution">
    <text evidence="1">The sequence shown here is derived from an EMBL/GenBank/DDBJ whole genome shotgun (WGS) entry which is preliminary data.</text>
</comment>
<accession>L8PB04</accession>
<reference evidence="1 2" key="1">
    <citation type="journal article" date="2013" name="Genome Announc.">
        <title>Draft Genome Sequence of Streptomyces viridochromogenes Strain Tu57, Producer of Avilamycin.</title>
        <authorList>
            <person name="Gruning B.A."/>
            <person name="Erxleben A."/>
            <person name="Hahnlein A."/>
            <person name="Gunther S."/>
        </authorList>
    </citation>
    <scope>NUCLEOTIDE SEQUENCE [LARGE SCALE GENOMIC DNA]</scope>
    <source>
        <strain evidence="1 2">Tue57</strain>
    </source>
</reference>
<dbReference type="EMBL" id="AMLP01000127">
    <property type="protein sequence ID" value="ELS54761.1"/>
    <property type="molecule type" value="Genomic_DNA"/>
</dbReference>